<feature type="domain" description="HTH luxR-type" evidence="1">
    <location>
        <begin position="10"/>
        <end position="55"/>
    </location>
</feature>
<evidence type="ECO:0000259" key="1">
    <source>
        <dbReference type="SMART" id="SM00421"/>
    </source>
</evidence>
<protein>
    <submittedName>
        <fullName evidence="2">Response regulator transcription factor</fullName>
    </submittedName>
</protein>
<dbReference type="Gene3D" id="1.10.10.10">
    <property type="entry name" value="Winged helix-like DNA-binding domain superfamily/Winged helix DNA-binding domain"/>
    <property type="match status" value="1"/>
</dbReference>
<keyword evidence="3" id="KW-1185">Reference proteome</keyword>
<dbReference type="RefSeq" id="WP_378551868.1">
    <property type="nucleotide sequence ID" value="NZ_JBHSBA010000007.1"/>
</dbReference>
<proteinExistence type="predicted"/>
<gene>
    <name evidence="2" type="ORF">ACFOW8_18330</name>
</gene>
<dbReference type="SMART" id="SM00421">
    <property type="entry name" value="HTH_LUXR"/>
    <property type="match status" value="1"/>
</dbReference>
<organism evidence="2 3">
    <name type="scientific">Nocardia rhizosphaerae</name>
    <dbReference type="NCBI Taxonomy" id="1691571"/>
    <lineage>
        <taxon>Bacteria</taxon>
        <taxon>Bacillati</taxon>
        <taxon>Actinomycetota</taxon>
        <taxon>Actinomycetes</taxon>
        <taxon>Mycobacteriales</taxon>
        <taxon>Nocardiaceae</taxon>
        <taxon>Nocardia</taxon>
    </lineage>
</organism>
<dbReference type="InterPro" id="IPR036388">
    <property type="entry name" value="WH-like_DNA-bd_sf"/>
</dbReference>
<evidence type="ECO:0000313" key="2">
    <source>
        <dbReference type="EMBL" id="MFC4126898.1"/>
    </source>
</evidence>
<dbReference type="Pfam" id="PF00196">
    <property type="entry name" value="GerE"/>
    <property type="match status" value="1"/>
</dbReference>
<reference evidence="3" key="1">
    <citation type="journal article" date="2019" name="Int. J. Syst. Evol. Microbiol.">
        <title>The Global Catalogue of Microorganisms (GCM) 10K type strain sequencing project: providing services to taxonomists for standard genome sequencing and annotation.</title>
        <authorList>
            <consortium name="The Broad Institute Genomics Platform"/>
            <consortium name="The Broad Institute Genome Sequencing Center for Infectious Disease"/>
            <person name="Wu L."/>
            <person name="Ma J."/>
        </authorList>
    </citation>
    <scope>NUCLEOTIDE SEQUENCE [LARGE SCALE GENOMIC DNA]</scope>
    <source>
        <strain evidence="3">CGMCC 4.7204</strain>
    </source>
</reference>
<evidence type="ECO:0000313" key="3">
    <source>
        <dbReference type="Proteomes" id="UP001595767"/>
    </source>
</evidence>
<dbReference type="EMBL" id="JBHSBA010000007">
    <property type="protein sequence ID" value="MFC4126898.1"/>
    <property type="molecule type" value="Genomic_DNA"/>
</dbReference>
<dbReference type="Proteomes" id="UP001595767">
    <property type="component" value="Unassembled WGS sequence"/>
</dbReference>
<sequence>MPTAIGHRGVGIGAGRSNPEIAVALSTSPATARAHVGRLLTELDARDRPQLVRLAYETGLIVPGGR</sequence>
<comment type="caution">
    <text evidence="2">The sequence shown here is derived from an EMBL/GenBank/DDBJ whole genome shotgun (WGS) entry which is preliminary data.</text>
</comment>
<accession>A0ABV8L875</accession>
<dbReference type="InterPro" id="IPR000792">
    <property type="entry name" value="Tscrpt_reg_LuxR_C"/>
</dbReference>
<dbReference type="InterPro" id="IPR016032">
    <property type="entry name" value="Sig_transdc_resp-reg_C-effctor"/>
</dbReference>
<name>A0ABV8L875_9NOCA</name>
<dbReference type="SUPFAM" id="SSF46894">
    <property type="entry name" value="C-terminal effector domain of the bipartite response regulators"/>
    <property type="match status" value="1"/>
</dbReference>